<organism evidence="1 2">
    <name type="scientific">Sphingomonas aurantiaca</name>
    <dbReference type="NCBI Taxonomy" id="185949"/>
    <lineage>
        <taxon>Bacteria</taxon>
        <taxon>Pseudomonadati</taxon>
        <taxon>Pseudomonadota</taxon>
        <taxon>Alphaproteobacteria</taxon>
        <taxon>Sphingomonadales</taxon>
        <taxon>Sphingomonadaceae</taxon>
        <taxon>Sphingomonas</taxon>
    </lineage>
</organism>
<protein>
    <submittedName>
        <fullName evidence="1">Uncharacterized protein</fullName>
    </submittedName>
</protein>
<dbReference type="Proteomes" id="UP000326857">
    <property type="component" value="Unassembled WGS sequence"/>
</dbReference>
<evidence type="ECO:0000313" key="1">
    <source>
        <dbReference type="EMBL" id="VVS97196.1"/>
    </source>
</evidence>
<proteinExistence type="predicted"/>
<name>A0A5E7XSI6_9SPHN</name>
<gene>
    <name evidence="1" type="ORF">SPHINGO391_160002</name>
</gene>
<sequence>MLNDLEALAAEIANLSKACAEMEGTEAAMLLSQVIAHLEVALSELAEHPGMLVGDMPWWISRQSERNSLR</sequence>
<reference evidence="1 2" key="1">
    <citation type="submission" date="2019-09" db="EMBL/GenBank/DDBJ databases">
        <authorList>
            <person name="Dittami M. S."/>
        </authorList>
    </citation>
    <scope>NUCLEOTIDE SEQUENCE [LARGE SCALE GENOMIC DNA]</scope>
    <source>
        <strain evidence="1">SPHINGO391</strain>
    </source>
</reference>
<accession>A0A5E7XSI6</accession>
<dbReference type="EMBL" id="CABVLI010000008">
    <property type="protein sequence ID" value="VVS97196.1"/>
    <property type="molecule type" value="Genomic_DNA"/>
</dbReference>
<dbReference type="AlphaFoldDB" id="A0A5E7XSI6"/>
<evidence type="ECO:0000313" key="2">
    <source>
        <dbReference type="Proteomes" id="UP000326857"/>
    </source>
</evidence>
<dbReference type="RefSeq" id="WP_151989649.1">
    <property type="nucleotide sequence ID" value="NZ_LR701509.1"/>
</dbReference>